<feature type="domain" description="DNA-directed RNA polymerase N-terminal" evidence="1">
    <location>
        <begin position="22"/>
        <end position="317"/>
    </location>
</feature>
<dbReference type="SUPFAM" id="SSF56672">
    <property type="entry name" value="DNA/RNA polymerases"/>
    <property type="match status" value="1"/>
</dbReference>
<evidence type="ECO:0000259" key="1">
    <source>
        <dbReference type="SMART" id="SM01311"/>
    </source>
</evidence>
<proteinExistence type="predicted"/>
<name>A0A1B0Z1L9_9PROT</name>
<dbReference type="InterPro" id="IPR037159">
    <property type="entry name" value="RNA_POL_N_sf"/>
</dbReference>
<accession>A0A1B0Z1L9</accession>
<dbReference type="SMART" id="SM01311">
    <property type="entry name" value="RPOL_N"/>
    <property type="match status" value="1"/>
</dbReference>
<reference evidence="2" key="1">
    <citation type="submission" date="2015-11" db="EMBL/GenBank/DDBJ databases">
        <title>Genomes of Abundant and Widespread Viruses from the Deep Ocean.</title>
        <authorList>
            <person name="Mizuno C.M."/>
            <person name="Ghai R."/>
            <person name="Saghai A."/>
            <person name="Lopez-Garcia P."/>
            <person name="Rodriguez-Valera F."/>
        </authorList>
    </citation>
    <scope>NUCLEOTIDE SEQUENCE</scope>
</reference>
<sequence length="317" mass="36844">MQKLFEIGSKVKSVARGYEKVEAEKKLEQDMVRRGVYRFHKNINKSKAKKQEKRGKDGKLVLKDKEPTESTTIYGQHLLQEAIEPVSIEIEKYFKDAFNGHSKKYAKSAELLCKCIPIKELENPSHNKWDAISLIALKAVLDSITIGCTQTKATIKIGNSLEDESRLLFFKESDSKTYSKTKHYLKTRNDYRYKKKVYSYAMNKAELEWGDWLKADKVQLGFTLLDLVIRGTGLVKLQRRVEGSERTPIYVECTQKTMDWIEKKKLHSEALKPMRTPMIIKPKEWSNPFDGGYLTHSFPKDIPQNWRNVELESEEIE</sequence>
<organism evidence="2">
    <name type="scientific">uncultured Alphaproteobacteria bacterium</name>
    <dbReference type="NCBI Taxonomy" id="91750"/>
    <lineage>
        <taxon>Bacteria</taxon>
        <taxon>Pseudomonadati</taxon>
        <taxon>Pseudomonadota</taxon>
        <taxon>Alphaproteobacteria</taxon>
        <taxon>environmental samples</taxon>
    </lineage>
</organism>
<evidence type="ECO:0000313" key="2">
    <source>
        <dbReference type="EMBL" id="ANO58088.1"/>
    </source>
</evidence>
<protein>
    <submittedName>
        <fullName evidence="2">RNA polymerase</fullName>
    </submittedName>
</protein>
<dbReference type="InterPro" id="IPR029262">
    <property type="entry name" value="RPOL_N"/>
</dbReference>
<dbReference type="Gene3D" id="1.10.1320.10">
    <property type="entry name" value="DNA-directed RNA polymerase, N-terminal domain"/>
    <property type="match status" value="1"/>
</dbReference>
<dbReference type="EMBL" id="KT997797">
    <property type="protein sequence ID" value="ANO58088.1"/>
    <property type="molecule type" value="Genomic_DNA"/>
</dbReference>
<dbReference type="InterPro" id="IPR043502">
    <property type="entry name" value="DNA/RNA_pol_sf"/>
</dbReference>
<dbReference type="AlphaFoldDB" id="A0A1B0Z1L9"/>